<dbReference type="InterPro" id="IPR038721">
    <property type="entry name" value="IS701-like_DDE_dom"/>
</dbReference>
<dbReference type="OrthoDB" id="4954307at2"/>
<keyword evidence="3" id="KW-1185">Reference proteome</keyword>
<accession>A0A2V4NVF3</accession>
<dbReference type="EMBL" id="PYBW01000115">
    <property type="protein sequence ID" value="PYC70986.1"/>
    <property type="molecule type" value="Genomic_DNA"/>
</dbReference>
<evidence type="ECO:0000313" key="2">
    <source>
        <dbReference type="EMBL" id="PYC70986.1"/>
    </source>
</evidence>
<dbReference type="NCBIfam" id="NF033540">
    <property type="entry name" value="transpos_IS701"/>
    <property type="match status" value="1"/>
</dbReference>
<name>A0A2V4NVF3_9ACTN</name>
<dbReference type="PANTHER" id="PTHR33627">
    <property type="entry name" value="TRANSPOSASE"/>
    <property type="match status" value="1"/>
</dbReference>
<sequence>MAAEDLEVLDAEFEAVCARIGPLFYRPESRAHAREYLRGLLAPLEKKNGWTIAEHVGAPEPKRMQRFLNLTPWDADGMRDVLVGYAMEHFADERAVLIADPTGFAKKGRKSAGVQRQYSGTLGRIDNCQIGTFLAYATPGGHRVLLDRELYLPEHTWAADRERCREAGVPDAVPFRTRPQQVRLMVERALAAKVPFAWFAADEEFGQNPQLRAFLEEHTVSYVMAVPKNTEVTTASGDAGKIEDLTAALPERAFTRRACGIGAKGFRSYDWAVVEAGDPDHRYIVRRPLDSGELAYFHCFTPRRDPLSEVIRAIGSRWPVEECFEAAKQEAGLDQYQVRKYDAWHRHITMSMLALCLLAVMRQALQKGDLGLWTTFRNRTDGPSGTG</sequence>
<dbReference type="Pfam" id="PF13546">
    <property type="entry name" value="DDE_5"/>
    <property type="match status" value="1"/>
</dbReference>
<protein>
    <submittedName>
        <fullName evidence="2">Transposase</fullName>
    </submittedName>
</protein>
<evidence type="ECO:0000313" key="3">
    <source>
        <dbReference type="Proteomes" id="UP000248039"/>
    </source>
</evidence>
<dbReference type="InterPro" id="IPR039365">
    <property type="entry name" value="IS701-like"/>
</dbReference>
<gene>
    <name evidence="2" type="ORF">C7C46_27125</name>
</gene>
<dbReference type="AlphaFoldDB" id="A0A2V4NVF3"/>
<feature type="domain" description="Transposase IS701-like DDE" evidence="1">
    <location>
        <begin position="23"/>
        <end position="232"/>
    </location>
</feature>
<dbReference type="SUPFAM" id="SSF53098">
    <property type="entry name" value="Ribonuclease H-like"/>
    <property type="match status" value="1"/>
</dbReference>
<dbReference type="InterPro" id="IPR012337">
    <property type="entry name" value="RNaseH-like_sf"/>
</dbReference>
<reference evidence="2 3" key="1">
    <citation type="submission" date="2018-03" db="EMBL/GenBank/DDBJ databases">
        <title>Bioinformatic expansion and discovery of thiopeptide antibiotics.</title>
        <authorList>
            <person name="Schwalen C.J."/>
            <person name="Hudson G.A."/>
            <person name="Mitchell D.A."/>
        </authorList>
    </citation>
    <scope>NUCLEOTIDE SEQUENCE [LARGE SCALE GENOMIC DNA]</scope>
    <source>
        <strain evidence="2 3">ATCC 21389</strain>
    </source>
</reference>
<organism evidence="2 3">
    <name type="scientific">Streptomyces tateyamensis</name>
    <dbReference type="NCBI Taxonomy" id="565073"/>
    <lineage>
        <taxon>Bacteria</taxon>
        <taxon>Bacillati</taxon>
        <taxon>Actinomycetota</taxon>
        <taxon>Actinomycetes</taxon>
        <taxon>Kitasatosporales</taxon>
        <taxon>Streptomycetaceae</taxon>
        <taxon>Streptomyces</taxon>
    </lineage>
</organism>
<evidence type="ECO:0000259" key="1">
    <source>
        <dbReference type="Pfam" id="PF13546"/>
    </source>
</evidence>
<comment type="caution">
    <text evidence="2">The sequence shown here is derived from an EMBL/GenBank/DDBJ whole genome shotgun (WGS) entry which is preliminary data.</text>
</comment>
<dbReference type="Proteomes" id="UP000248039">
    <property type="component" value="Unassembled WGS sequence"/>
</dbReference>
<dbReference type="PANTHER" id="PTHR33627:SF1">
    <property type="entry name" value="TRANSPOSASE"/>
    <property type="match status" value="1"/>
</dbReference>
<dbReference type="RefSeq" id="WP_110672572.1">
    <property type="nucleotide sequence ID" value="NZ_PYBW01000115.1"/>
</dbReference>
<proteinExistence type="predicted"/>